<organism evidence="1 2">
    <name type="scientific">Methanospirillum hungatei</name>
    <dbReference type="NCBI Taxonomy" id="2203"/>
    <lineage>
        <taxon>Archaea</taxon>
        <taxon>Methanobacteriati</taxon>
        <taxon>Methanobacteriota</taxon>
        <taxon>Stenosarchaea group</taxon>
        <taxon>Methanomicrobia</taxon>
        <taxon>Methanomicrobiales</taxon>
        <taxon>Methanospirillaceae</taxon>
        <taxon>Methanospirillum</taxon>
    </lineage>
</organism>
<protein>
    <submittedName>
        <fullName evidence="1">Uncharacterized protein</fullName>
    </submittedName>
</protein>
<evidence type="ECO:0000313" key="1">
    <source>
        <dbReference type="EMBL" id="QXO94626.1"/>
    </source>
</evidence>
<name>A0A8F5VM95_METHU</name>
<dbReference type="Proteomes" id="UP000694228">
    <property type="component" value="Chromosome"/>
</dbReference>
<dbReference type="EMBL" id="CP077107">
    <property type="protein sequence ID" value="QXO94626.1"/>
    <property type="molecule type" value="Genomic_DNA"/>
</dbReference>
<gene>
    <name evidence="1" type="ORF">KSK55_15145</name>
</gene>
<accession>A0A8F5VM95</accession>
<evidence type="ECO:0000313" key="2">
    <source>
        <dbReference type="Proteomes" id="UP000694228"/>
    </source>
</evidence>
<sequence>MSERRTRGQGNNPGVTKRKIIEILLKQSDWTPEPDIRDEIASELAIKEPKSTKIQLAAALEEGLLLKESRSGVNYWNINFNSDVIPEFIKDIVTTLPEKDRILFFKSLYVQELVLKIAGFLAKKNHPKTRMGYSSTKISYYWGFLNDEIIQNSDDDDDDDLSEDLKKNVAFYRYVVTHSPSFFLYYFQDAGGIEPYLKSILGSYMLKTDWKDFDFLYFVGTMGLIVDYSRSEGEMYEEIAQFLTENKIDIFFHTSLKYPERLFENMIQAHKMLQERHTFDSGENGTQKAFTLDSSMFQKL</sequence>
<dbReference type="AlphaFoldDB" id="A0A8F5VM95"/>
<proteinExistence type="predicted"/>
<reference evidence="1 2" key="1">
    <citation type="submission" date="2021-06" db="EMBL/GenBank/DDBJ databases">
        <title>Complete genome sequence of the secondary alcohol utilizing methanogen Methanospirillum hungatei strain GP1.</title>
        <authorList>
            <person name="Day L.A."/>
            <person name="Costa K.C."/>
        </authorList>
    </citation>
    <scope>NUCLEOTIDE SEQUENCE [LARGE SCALE GENOMIC DNA]</scope>
    <source>
        <strain evidence="1 2">GP1</strain>
    </source>
</reference>